<dbReference type="Proteomes" id="UP000245206">
    <property type="component" value="Unassembled WGS sequence"/>
</dbReference>
<evidence type="ECO:0000313" key="2">
    <source>
        <dbReference type="Proteomes" id="UP000245206"/>
    </source>
</evidence>
<organism evidence="1 2">
    <name type="scientific">Leptospira ellinghausenii</name>
    <dbReference type="NCBI Taxonomy" id="1917822"/>
    <lineage>
        <taxon>Bacteria</taxon>
        <taxon>Pseudomonadati</taxon>
        <taxon>Spirochaetota</taxon>
        <taxon>Spirochaetia</taxon>
        <taxon>Leptospirales</taxon>
        <taxon>Leptospiraceae</taxon>
        <taxon>Leptospira</taxon>
    </lineage>
</organism>
<dbReference type="AlphaFoldDB" id="A0A2P2DCN8"/>
<sequence>MRTACFIISEECESKYKFDSIGTTNTQRKRPINWKNKEATPKITAVIDNNGLIVFVQ</sequence>
<reference evidence="2" key="1">
    <citation type="journal article" date="2019" name="Microbiol. Immunol.">
        <title>Molecular and phenotypic characterization of Leptospira johnsonii sp. nov., Leptospira ellinghausenii sp. nov. and Leptospira ryugenii sp. nov. isolated from soil and water in Japan.</title>
        <authorList>
            <person name="Masuzawa T."/>
            <person name="Saito M."/>
            <person name="Nakao R."/>
            <person name="Nikaido Y."/>
            <person name="Matsumoto M."/>
            <person name="Ogawa M."/>
            <person name="Yokoyama M."/>
            <person name="Hidaka Y."/>
            <person name="Tomita J."/>
            <person name="Sakakibara K."/>
            <person name="Suzuki K."/>
            <person name="Yasuda S."/>
            <person name="Sato H."/>
            <person name="Yamaguchi M."/>
            <person name="Yoshida S.I."/>
            <person name="Koizumi N."/>
            <person name="Kawamura Y."/>
        </authorList>
    </citation>
    <scope>NUCLEOTIDE SEQUENCE [LARGE SCALE GENOMIC DNA]</scope>
    <source>
        <strain evidence="2">E18</strain>
    </source>
</reference>
<protein>
    <submittedName>
        <fullName evidence="1">Uncharacterized protein</fullName>
    </submittedName>
</protein>
<dbReference type="EMBL" id="BFAZ01000008">
    <property type="protein sequence ID" value="GBF42384.1"/>
    <property type="molecule type" value="Genomic_DNA"/>
</dbReference>
<accession>A0A2P2DCN8</accession>
<comment type="caution">
    <text evidence="1">The sequence shown here is derived from an EMBL/GenBank/DDBJ whole genome shotgun (WGS) entry which is preliminary data.</text>
</comment>
<proteinExistence type="predicted"/>
<keyword evidence="2" id="KW-1185">Reference proteome</keyword>
<name>A0A2P2DCN8_9LEPT</name>
<gene>
    <name evidence="1" type="ORF">LPTSP2_16710</name>
</gene>
<evidence type="ECO:0000313" key="1">
    <source>
        <dbReference type="EMBL" id="GBF42384.1"/>
    </source>
</evidence>